<evidence type="ECO:0000256" key="5">
    <source>
        <dbReference type="ARBA" id="ARBA00022723"/>
    </source>
</evidence>
<comment type="cofactor">
    <cofactor evidence="11">
        <name>Mg(2+)</name>
        <dbReference type="ChEBI" id="CHEBI:18420"/>
    </cofactor>
    <cofactor evidence="11">
        <name>Mn(2+)</name>
        <dbReference type="ChEBI" id="CHEBI:29035"/>
    </cofactor>
    <text evidence="11">Magnesium. Can also use manganese.</text>
</comment>
<dbReference type="Gene3D" id="3.10.520.10">
    <property type="entry name" value="ApbE-like domains"/>
    <property type="match status" value="1"/>
</dbReference>
<gene>
    <name evidence="12" type="ORF">LBW55_14795</name>
</gene>
<keyword evidence="4 10" id="KW-0808">Transferase</keyword>
<evidence type="ECO:0000256" key="1">
    <source>
        <dbReference type="ARBA" id="ARBA00011955"/>
    </source>
</evidence>
<evidence type="ECO:0000313" key="12">
    <source>
        <dbReference type="EMBL" id="MDB0522868.1"/>
    </source>
</evidence>
<evidence type="ECO:0000256" key="10">
    <source>
        <dbReference type="PIRNR" id="PIRNR006268"/>
    </source>
</evidence>
<accession>A0AAE3T5F9</accession>
<dbReference type="GO" id="GO:0016740">
    <property type="term" value="F:transferase activity"/>
    <property type="evidence" value="ECO:0007669"/>
    <property type="project" value="UniProtKB-UniRule"/>
</dbReference>
<keyword evidence="3 10" id="KW-0285">Flavoprotein</keyword>
<evidence type="ECO:0000256" key="8">
    <source>
        <dbReference type="ARBA" id="ARBA00031306"/>
    </source>
</evidence>
<dbReference type="Pfam" id="PF02424">
    <property type="entry name" value="ApbE"/>
    <property type="match status" value="1"/>
</dbReference>
<evidence type="ECO:0000256" key="6">
    <source>
        <dbReference type="ARBA" id="ARBA00022827"/>
    </source>
</evidence>
<keyword evidence="6 10" id="KW-0274">FAD</keyword>
<proteinExistence type="inferred from homology"/>
<dbReference type="Proteomes" id="UP001143674">
    <property type="component" value="Unassembled WGS sequence"/>
</dbReference>
<dbReference type="EC" id="2.7.1.180" evidence="1 10"/>
<dbReference type="GO" id="GO:0046872">
    <property type="term" value="F:metal ion binding"/>
    <property type="evidence" value="ECO:0007669"/>
    <property type="project" value="UniProtKB-UniRule"/>
</dbReference>
<evidence type="ECO:0000256" key="9">
    <source>
        <dbReference type="ARBA" id="ARBA00048540"/>
    </source>
</evidence>
<sequence>MPSPSSSKLRRARPLLGTLVDITARGPDTVLQAALDAAFAAIERVQRLMSFHAEDSDVSRINAADAGSEVCVDAQTYCVLERAVALGELSDGAFDIATAGVLVEQGFLPRHAGVRHPAPGVTFRDLILQAGHRVQWRRKGWIDLGGIAKGYAVDCAIAALRAHRVDSGIVNAGGDLRCFGRAEPIHVRRPDAPATLVPLGWLHDLAIATSSGYFAGVERDGRQIDPLVDPDRQACAVWEDSISVVAADCMTADALTKVVRLAQRRTPEMLDRFNAQAVILSAQAVGLCGAPLLQRTDTP</sequence>
<comment type="similarity">
    <text evidence="10">Belongs to the ApbE family.</text>
</comment>
<reference evidence="12" key="1">
    <citation type="submission" date="2021-09" db="EMBL/GenBank/DDBJ databases">
        <title>Genomic analysis of Ralstonia spp.</title>
        <authorList>
            <person name="Aburjaile F."/>
            <person name="Ariute J.C."/>
            <person name="Pais A.K.L."/>
            <person name="Albuquerque G.M.R."/>
            <person name="Silva A.M.F."/>
            <person name="Brenig B."/>
            <person name="Azevedo V."/>
            <person name="Matiuzzi M."/>
            <person name="Ramos R."/>
            <person name="Goes-Neto A."/>
            <person name="Soares S."/>
            <person name="Iseppon A.M.B."/>
            <person name="Souza E."/>
            <person name="Gama M."/>
        </authorList>
    </citation>
    <scope>NUCLEOTIDE SEQUENCE</scope>
    <source>
        <strain evidence="12">B4</strain>
    </source>
</reference>
<evidence type="ECO:0000256" key="11">
    <source>
        <dbReference type="PIRSR" id="PIRSR006268-2"/>
    </source>
</evidence>
<evidence type="ECO:0000256" key="3">
    <source>
        <dbReference type="ARBA" id="ARBA00022630"/>
    </source>
</evidence>
<keyword evidence="7 10" id="KW-0460">Magnesium</keyword>
<evidence type="ECO:0000313" key="13">
    <source>
        <dbReference type="Proteomes" id="UP001143674"/>
    </source>
</evidence>
<dbReference type="PIRSF" id="PIRSF006268">
    <property type="entry name" value="ApbE"/>
    <property type="match status" value="1"/>
</dbReference>
<keyword evidence="5 10" id="KW-0479">Metal-binding</keyword>
<dbReference type="PANTHER" id="PTHR30040">
    <property type="entry name" value="THIAMINE BIOSYNTHESIS LIPOPROTEIN APBE"/>
    <property type="match status" value="1"/>
</dbReference>
<evidence type="ECO:0000256" key="2">
    <source>
        <dbReference type="ARBA" id="ARBA00016337"/>
    </source>
</evidence>
<dbReference type="PANTHER" id="PTHR30040:SF2">
    <property type="entry name" value="FAD:PROTEIN FMN TRANSFERASE"/>
    <property type="match status" value="1"/>
</dbReference>
<dbReference type="InterPro" id="IPR024932">
    <property type="entry name" value="ApbE"/>
</dbReference>
<protein>
    <recommendedName>
        <fullName evidence="2 10">FAD:protein FMN transferase</fullName>
        <ecNumber evidence="1 10">2.7.1.180</ecNumber>
    </recommendedName>
    <alternativeName>
        <fullName evidence="8 10">Flavin transferase</fullName>
    </alternativeName>
</protein>
<evidence type="ECO:0000256" key="7">
    <source>
        <dbReference type="ARBA" id="ARBA00022842"/>
    </source>
</evidence>
<dbReference type="EMBL" id="JAIVEX010000007">
    <property type="protein sequence ID" value="MDB0522868.1"/>
    <property type="molecule type" value="Genomic_DNA"/>
</dbReference>
<evidence type="ECO:0000256" key="4">
    <source>
        <dbReference type="ARBA" id="ARBA00022679"/>
    </source>
</evidence>
<dbReference type="SUPFAM" id="SSF143631">
    <property type="entry name" value="ApbE-like"/>
    <property type="match status" value="1"/>
</dbReference>
<comment type="catalytic activity">
    <reaction evidence="9 10">
        <text>L-threonyl-[protein] + FAD = FMN-L-threonyl-[protein] + AMP + H(+)</text>
        <dbReference type="Rhea" id="RHEA:36847"/>
        <dbReference type="Rhea" id="RHEA-COMP:11060"/>
        <dbReference type="Rhea" id="RHEA-COMP:11061"/>
        <dbReference type="ChEBI" id="CHEBI:15378"/>
        <dbReference type="ChEBI" id="CHEBI:30013"/>
        <dbReference type="ChEBI" id="CHEBI:57692"/>
        <dbReference type="ChEBI" id="CHEBI:74257"/>
        <dbReference type="ChEBI" id="CHEBI:456215"/>
        <dbReference type="EC" id="2.7.1.180"/>
    </reaction>
</comment>
<dbReference type="InterPro" id="IPR003374">
    <property type="entry name" value="ApbE-like_sf"/>
</dbReference>
<name>A0AAE3T5F9_RALSL</name>
<comment type="caution">
    <text evidence="12">The sequence shown here is derived from an EMBL/GenBank/DDBJ whole genome shotgun (WGS) entry which is preliminary data.</text>
</comment>
<feature type="binding site" evidence="11">
    <location>
        <position position="146"/>
    </location>
    <ligand>
        <name>Mg(2+)</name>
        <dbReference type="ChEBI" id="CHEBI:18420"/>
    </ligand>
</feature>
<dbReference type="AlphaFoldDB" id="A0AAE3T5F9"/>
<feature type="binding site" evidence="11">
    <location>
        <position position="253"/>
    </location>
    <ligand>
        <name>Mg(2+)</name>
        <dbReference type="ChEBI" id="CHEBI:18420"/>
    </ligand>
</feature>
<dbReference type="RefSeq" id="WP_184850702.1">
    <property type="nucleotide sequence ID" value="NZ_JABZEH010000001.1"/>
</dbReference>
<organism evidence="12 13">
    <name type="scientific">Ralstonia solanacearum</name>
    <name type="common">Pseudomonas solanacearum</name>
    <dbReference type="NCBI Taxonomy" id="305"/>
    <lineage>
        <taxon>Bacteria</taxon>
        <taxon>Pseudomonadati</taxon>
        <taxon>Pseudomonadota</taxon>
        <taxon>Betaproteobacteria</taxon>
        <taxon>Burkholderiales</taxon>
        <taxon>Burkholderiaceae</taxon>
        <taxon>Ralstonia</taxon>
        <taxon>Ralstonia solanacearum species complex</taxon>
    </lineage>
</organism>